<dbReference type="Proteomes" id="UP000030645">
    <property type="component" value="Unassembled WGS sequence"/>
</dbReference>
<gene>
    <name evidence="2" type="ORF">L484_018258</name>
</gene>
<evidence type="ECO:0000313" key="3">
    <source>
        <dbReference type="Proteomes" id="UP000030645"/>
    </source>
</evidence>
<keyword evidence="3" id="KW-1185">Reference proteome</keyword>
<keyword evidence="1" id="KW-0732">Signal</keyword>
<proteinExistence type="predicted"/>
<feature type="chain" id="PRO_5004929108" description="Secreted protein" evidence="1">
    <location>
        <begin position="28"/>
        <end position="91"/>
    </location>
</feature>
<name>W9S2M3_9ROSA</name>
<evidence type="ECO:0000313" key="2">
    <source>
        <dbReference type="EMBL" id="EXC23127.1"/>
    </source>
</evidence>
<evidence type="ECO:0000256" key="1">
    <source>
        <dbReference type="SAM" id="SignalP"/>
    </source>
</evidence>
<sequence length="91" mass="10392">MFIFFNISTYNFRISILIFLRAGQAEAAICTCFVQLELREHDSKAGRIPLPVAVFLRLPSHLRESLIPNLKPFLKRSGHFFESSVGINNII</sequence>
<dbReference type="EMBL" id="KE345991">
    <property type="protein sequence ID" value="EXC23127.1"/>
    <property type="molecule type" value="Genomic_DNA"/>
</dbReference>
<reference evidence="3" key="1">
    <citation type="submission" date="2013-01" db="EMBL/GenBank/DDBJ databases">
        <title>Draft Genome Sequence of a Mulberry Tree, Morus notabilis C.K. Schneid.</title>
        <authorList>
            <person name="He N."/>
            <person name="Zhao S."/>
        </authorList>
    </citation>
    <scope>NUCLEOTIDE SEQUENCE</scope>
</reference>
<protein>
    <recommendedName>
        <fullName evidence="4">Secreted protein</fullName>
    </recommendedName>
</protein>
<dbReference type="AlphaFoldDB" id="W9S2M3"/>
<organism evidence="2 3">
    <name type="scientific">Morus notabilis</name>
    <dbReference type="NCBI Taxonomy" id="981085"/>
    <lineage>
        <taxon>Eukaryota</taxon>
        <taxon>Viridiplantae</taxon>
        <taxon>Streptophyta</taxon>
        <taxon>Embryophyta</taxon>
        <taxon>Tracheophyta</taxon>
        <taxon>Spermatophyta</taxon>
        <taxon>Magnoliopsida</taxon>
        <taxon>eudicotyledons</taxon>
        <taxon>Gunneridae</taxon>
        <taxon>Pentapetalae</taxon>
        <taxon>rosids</taxon>
        <taxon>fabids</taxon>
        <taxon>Rosales</taxon>
        <taxon>Moraceae</taxon>
        <taxon>Moreae</taxon>
        <taxon>Morus</taxon>
    </lineage>
</organism>
<accession>W9S2M3</accession>
<feature type="signal peptide" evidence="1">
    <location>
        <begin position="1"/>
        <end position="27"/>
    </location>
</feature>
<evidence type="ECO:0008006" key="4">
    <source>
        <dbReference type="Google" id="ProtNLM"/>
    </source>
</evidence>